<proteinExistence type="predicted"/>
<name>A0A0S7ERH2_9TELE</name>
<gene>
    <name evidence="1" type="primary">PPUP8894</name>
</gene>
<feature type="non-terminal residue" evidence="1">
    <location>
        <position position="115"/>
    </location>
</feature>
<dbReference type="EMBL" id="GBYX01476223">
    <property type="protein sequence ID" value="JAO05454.1"/>
    <property type="molecule type" value="Transcribed_RNA"/>
</dbReference>
<protein>
    <submittedName>
        <fullName evidence="1">PPUP8894</fullName>
    </submittedName>
</protein>
<dbReference type="AlphaFoldDB" id="A0A0S7ERH2"/>
<reference evidence="1" key="1">
    <citation type="submission" date="2014-12" db="EMBL/GenBank/DDBJ databases">
        <title>Parallel Evolution in Life History Adaptation Evident in the Tissue-Specific Poeciliopsis prolifica transcriptome.</title>
        <authorList>
            <person name="Jue N.K."/>
            <person name="Foley R.J."/>
            <person name="Obergfell C."/>
            <person name="Reznick D.N."/>
            <person name="O'Neill R.J."/>
            <person name="O'Neill M.J."/>
        </authorList>
    </citation>
    <scope>NUCLEOTIDE SEQUENCE</scope>
</reference>
<accession>A0A0S7ERH2</accession>
<evidence type="ECO:0000313" key="1">
    <source>
        <dbReference type="EMBL" id="JAO05454.1"/>
    </source>
</evidence>
<organism evidence="1">
    <name type="scientific">Poeciliopsis prolifica</name>
    <name type="common">blackstripe livebearer</name>
    <dbReference type="NCBI Taxonomy" id="188132"/>
    <lineage>
        <taxon>Eukaryota</taxon>
        <taxon>Metazoa</taxon>
        <taxon>Chordata</taxon>
        <taxon>Craniata</taxon>
        <taxon>Vertebrata</taxon>
        <taxon>Euteleostomi</taxon>
        <taxon>Actinopterygii</taxon>
        <taxon>Neopterygii</taxon>
        <taxon>Teleostei</taxon>
        <taxon>Neoteleostei</taxon>
        <taxon>Acanthomorphata</taxon>
        <taxon>Ovalentaria</taxon>
        <taxon>Atherinomorphae</taxon>
        <taxon>Cyprinodontiformes</taxon>
        <taxon>Poeciliidae</taxon>
        <taxon>Poeciliinae</taxon>
        <taxon>Poeciliopsis</taxon>
    </lineage>
</organism>
<feature type="non-terminal residue" evidence="1">
    <location>
        <position position="1"/>
    </location>
</feature>
<sequence length="115" mass="12592">RFYLLLRGRGRGGRAKPQGRFSLSSTEDGTFVFFIYLSSFLQTAAGCSSRGHQSDSELRYSVLQLLQLLLLQLLPTGSNADGGGESGNVTNQEILTTFPVNEQTGTILETLYKLN</sequence>